<protein>
    <submittedName>
        <fullName evidence="1">Uncharacterized protein</fullName>
    </submittedName>
</protein>
<keyword evidence="2" id="KW-1185">Reference proteome</keyword>
<reference evidence="1 2" key="1">
    <citation type="journal article" date="2019" name="Commun. Biol.">
        <title>The bagworm genome reveals a unique fibroin gene that provides high tensile strength.</title>
        <authorList>
            <person name="Kono N."/>
            <person name="Nakamura H."/>
            <person name="Ohtoshi R."/>
            <person name="Tomita M."/>
            <person name="Numata K."/>
            <person name="Arakawa K."/>
        </authorList>
    </citation>
    <scope>NUCLEOTIDE SEQUENCE [LARGE SCALE GENOMIC DNA]</scope>
</reference>
<organism evidence="1 2">
    <name type="scientific">Eumeta variegata</name>
    <name type="common">Bagworm moth</name>
    <name type="synonym">Eumeta japonica</name>
    <dbReference type="NCBI Taxonomy" id="151549"/>
    <lineage>
        <taxon>Eukaryota</taxon>
        <taxon>Metazoa</taxon>
        <taxon>Ecdysozoa</taxon>
        <taxon>Arthropoda</taxon>
        <taxon>Hexapoda</taxon>
        <taxon>Insecta</taxon>
        <taxon>Pterygota</taxon>
        <taxon>Neoptera</taxon>
        <taxon>Endopterygota</taxon>
        <taxon>Lepidoptera</taxon>
        <taxon>Glossata</taxon>
        <taxon>Ditrysia</taxon>
        <taxon>Tineoidea</taxon>
        <taxon>Psychidae</taxon>
        <taxon>Oiketicinae</taxon>
        <taxon>Eumeta</taxon>
    </lineage>
</organism>
<name>A0A4C1T3H8_EUMVA</name>
<dbReference type="AlphaFoldDB" id="A0A4C1T3H8"/>
<comment type="caution">
    <text evidence="1">The sequence shown here is derived from an EMBL/GenBank/DDBJ whole genome shotgun (WGS) entry which is preliminary data.</text>
</comment>
<dbReference type="Proteomes" id="UP000299102">
    <property type="component" value="Unassembled WGS sequence"/>
</dbReference>
<gene>
    <name evidence="1" type="ORF">EVAR_78130_1</name>
</gene>
<evidence type="ECO:0000313" key="1">
    <source>
        <dbReference type="EMBL" id="GBP08007.1"/>
    </source>
</evidence>
<sequence length="88" mass="10126">MLPLMDYGVQLLSRCSATNLSKIERQYRMALKSAAKVPKKISTEALWEIADIEAWLLKKDSNQKMLYNIAQLEIEDLESPIDAYLVHE</sequence>
<accession>A0A4C1T3H8</accession>
<proteinExistence type="predicted"/>
<dbReference type="OrthoDB" id="7429635at2759"/>
<evidence type="ECO:0000313" key="2">
    <source>
        <dbReference type="Proteomes" id="UP000299102"/>
    </source>
</evidence>
<dbReference type="EMBL" id="BGZK01000028">
    <property type="protein sequence ID" value="GBP08007.1"/>
    <property type="molecule type" value="Genomic_DNA"/>
</dbReference>